<evidence type="ECO:0000313" key="12">
    <source>
        <dbReference type="EMBL" id="TGE29168.1"/>
    </source>
</evidence>
<evidence type="ECO:0000259" key="11">
    <source>
        <dbReference type="Pfam" id="PF02782"/>
    </source>
</evidence>
<dbReference type="InterPro" id="IPR018484">
    <property type="entry name" value="FGGY_N"/>
</dbReference>
<evidence type="ECO:0000256" key="6">
    <source>
        <dbReference type="ARBA" id="ARBA00023277"/>
    </source>
</evidence>
<organism evidence="12 13">
    <name type="scientific">Hymenobacter metallicola</name>
    <dbReference type="NCBI Taxonomy" id="2563114"/>
    <lineage>
        <taxon>Bacteria</taxon>
        <taxon>Pseudomonadati</taxon>
        <taxon>Bacteroidota</taxon>
        <taxon>Cytophagia</taxon>
        <taxon>Cytophagales</taxon>
        <taxon>Hymenobacteraceae</taxon>
        <taxon>Hymenobacter</taxon>
    </lineage>
</organism>
<keyword evidence="13" id="KW-1185">Reference proteome</keyword>
<evidence type="ECO:0000256" key="4">
    <source>
        <dbReference type="ARBA" id="ARBA00022840"/>
    </source>
</evidence>
<dbReference type="UniPathway" id="UPA00145">
    <property type="reaction ID" value="UER00566"/>
</dbReference>
<sequence>MQTSDFASSSPDTYVIGIDYGTDSVRALLVNARTGAEIAQAVHPYARWKEQRYCNAAKNQFRQHPLDHIEGLEATVRQVASRVPAEQIVGLAVDTTGSTPGPVNEQGVALALLPEFAENPNAMFVLWKDHTALAEAAEINQKARTWGGEDYTKFEGGIYSSEWFWAKIMHVTRQDEAVAQAAYSWMEHCDWLTLLLTGADLPTFKRSRCAAGHKAMWHHSWGGLPMEHFIVELEPKLTLLRGHLYQDTFTADEVAGHLSEEWATRLGLTTNTVVAVGTFDAHAGAVAGEIEAYSMVKVMGTSTCDIVVAPMDEVGEKLVPGICGQVDGSVIPGMLGLEAGQSAVGDLLAWFRQVIEWPLQTMLASSKVLSAEQQAALRQEMSDNMMVELNKAAAAVDPDESQVLALDWVNGRRTPDANQALKGALMNLTMGTSAPHIFRALVESICYGSRQIVERFEQEGIPIKQVIGLGGVAKKSAFMMQTLADVLNRPIKVAESDQAPALGAAMYAAVAAGVHANVVSAQKAMGNGFAETYEPNPARVADYQRRYEQYQAFGQYVEQATELRAGEVAETELVDHA</sequence>
<gene>
    <name evidence="7" type="primary">araB</name>
    <name evidence="12" type="ORF">E5K02_06850</name>
</gene>
<dbReference type="GO" id="GO:0019150">
    <property type="term" value="F:D-ribulokinase activity"/>
    <property type="evidence" value="ECO:0007669"/>
    <property type="project" value="RHEA"/>
</dbReference>
<evidence type="ECO:0000256" key="5">
    <source>
        <dbReference type="ARBA" id="ARBA00022935"/>
    </source>
</evidence>
<evidence type="ECO:0000256" key="2">
    <source>
        <dbReference type="ARBA" id="ARBA00022741"/>
    </source>
</evidence>
<comment type="caution">
    <text evidence="12">The sequence shown here is derived from an EMBL/GenBank/DDBJ whole genome shotgun (WGS) entry which is preliminary data.</text>
</comment>
<dbReference type="HAMAP" id="MF_00520">
    <property type="entry name" value="Ribulokinase"/>
    <property type="match status" value="1"/>
</dbReference>
<dbReference type="GO" id="GO:0019569">
    <property type="term" value="P:L-arabinose catabolic process to D-xylulose 5-phosphate"/>
    <property type="evidence" value="ECO:0007669"/>
    <property type="project" value="UniProtKB-UniRule"/>
</dbReference>
<dbReference type="InterPro" id="IPR000577">
    <property type="entry name" value="Carb_kinase_FGGY"/>
</dbReference>
<dbReference type="AlphaFoldDB" id="A0A4Z0QGI1"/>
<evidence type="ECO:0000256" key="7">
    <source>
        <dbReference type="HAMAP-Rule" id="MF_00520"/>
    </source>
</evidence>
<dbReference type="EMBL" id="SRMB01000001">
    <property type="protein sequence ID" value="TGE29168.1"/>
    <property type="molecule type" value="Genomic_DNA"/>
</dbReference>
<name>A0A4Z0QGI1_9BACT</name>
<keyword evidence="4 7" id="KW-0067">ATP-binding</keyword>
<dbReference type="EC" id="2.7.1.16" evidence="7 8"/>
<dbReference type="SUPFAM" id="SSF53067">
    <property type="entry name" value="Actin-like ATPase domain"/>
    <property type="match status" value="2"/>
</dbReference>
<evidence type="ECO:0000313" key="13">
    <source>
        <dbReference type="Proteomes" id="UP000298471"/>
    </source>
</evidence>
<dbReference type="PANTHER" id="PTHR43435">
    <property type="entry name" value="RIBULOKINASE"/>
    <property type="match status" value="1"/>
</dbReference>
<evidence type="ECO:0000256" key="3">
    <source>
        <dbReference type="ARBA" id="ARBA00022777"/>
    </source>
</evidence>
<dbReference type="Gene3D" id="3.30.420.40">
    <property type="match status" value="1"/>
</dbReference>
<dbReference type="Proteomes" id="UP000298471">
    <property type="component" value="Unassembled WGS sequence"/>
</dbReference>
<proteinExistence type="inferred from homology"/>
<dbReference type="GO" id="GO:0005524">
    <property type="term" value="F:ATP binding"/>
    <property type="evidence" value="ECO:0007669"/>
    <property type="project" value="UniProtKB-UniRule"/>
</dbReference>
<feature type="domain" description="Carbohydrate kinase FGGY C-terminal" evidence="11">
    <location>
        <begin position="296"/>
        <end position="512"/>
    </location>
</feature>
<keyword evidence="2 7" id="KW-0547">Nucleotide-binding</keyword>
<accession>A0A4Z0QGI1</accession>
<dbReference type="GO" id="GO:0008741">
    <property type="term" value="F:ribulokinase activity"/>
    <property type="evidence" value="ECO:0007669"/>
    <property type="project" value="UniProtKB-UniRule"/>
</dbReference>
<dbReference type="OrthoDB" id="9805576at2"/>
<feature type="domain" description="Carbohydrate kinase FGGY N-terminal" evidence="10">
    <location>
        <begin position="14"/>
        <end position="286"/>
    </location>
</feature>
<keyword evidence="3 7" id="KW-0418">Kinase</keyword>
<evidence type="ECO:0000259" key="10">
    <source>
        <dbReference type="Pfam" id="PF00370"/>
    </source>
</evidence>
<reference evidence="12 13" key="1">
    <citation type="submission" date="2019-04" db="EMBL/GenBank/DDBJ databases">
        <authorList>
            <person name="Feng G."/>
            <person name="Zhang J."/>
            <person name="Zhu H."/>
        </authorList>
    </citation>
    <scope>NUCLEOTIDE SEQUENCE [LARGE SCALE GENOMIC DNA]</scope>
    <source>
        <strain evidence="12 13">9PBR-1</strain>
    </source>
</reference>
<comment type="catalytic activity">
    <reaction evidence="7 9">
        <text>L-ribulose + ATP = L-ribulose 5-phosphate + ADP + H(+)</text>
        <dbReference type="Rhea" id="RHEA:22072"/>
        <dbReference type="ChEBI" id="CHEBI:15378"/>
        <dbReference type="ChEBI" id="CHEBI:16880"/>
        <dbReference type="ChEBI" id="CHEBI:30616"/>
        <dbReference type="ChEBI" id="CHEBI:58226"/>
        <dbReference type="ChEBI" id="CHEBI:456216"/>
        <dbReference type="EC" id="2.7.1.16"/>
    </reaction>
</comment>
<dbReference type="RefSeq" id="WP_135393341.1">
    <property type="nucleotide sequence ID" value="NZ_SRMB01000001.1"/>
</dbReference>
<dbReference type="CDD" id="cd07781">
    <property type="entry name" value="ASKHA_NBD_FGGY_L-RBK"/>
    <property type="match status" value="1"/>
</dbReference>
<dbReference type="NCBIfam" id="TIGR01234">
    <property type="entry name" value="L-ribulokinase"/>
    <property type="match status" value="1"/>
</dbReference>
<dbReference type="GO" id="GO:0005737">
    <property type="term" value="C:cytoplasm"/>
    <property type="evidence" value="ECO:0007669"/>
    <property type="project" value="TreeGrafter"/>
</dbReference>
<dbReference type="Pfam" id="PF00370">
    <property type="entry name" value="FGGY_N"/>
    <property type="match status" value="1"/>
</dbReference>
<dbReference type="PANTHER" id="PTHR43435:SF4">
    <property type="entry name" value="FGGY CARBOHYDRATE KINASE DOMAIN-CONTAINING PROTEIN"/>
    <property type="match status" value="1"/>
</dbReference>
<dbReference type="Gene3D" id="1.20.58.2240">
    <property type="match status" value="1"/>
</dbReference>
<dbReference type="InterPro" id="IPR005929">
    <property type="entry name" value="Ribulokinase"/>
</dbReference>
<dbReference type="Pfam" id="PF02782">
    <property type="entry name" value="FGGY_C"/>
    <property type="match status" value="1"/>
</dbReference>
<dbReference type="InterPro" id="IPR018485">
    <property type="entry name" value="FGGY_C"/>
</dbReference>
<comment type="pathway">
    <text evidence="7 9">Carbohydrate degradation; L-arabinose degradation via L-ribulose; D-xylulose 5-phosphate from L-arabinose (bacterial route): step 2/3.</text>
</comment>
<dbReference type="NCBIfam" id="NF003154">
    <property type="entry name" value="PRK04123.1"/>
    <property type="match status" value="1"/>
</dbReference>
<keyword evidence="1 7" id="KW-0808">Transferase</keyword>
<dbReference type="InterPro" id="IPR043129">
    <property type="entry name" value="ATPase_NBD"/>
</dbReference>
<comment type="similarity">
    <text evidence="7 9">Belongs to the ribulokinase family.</text>
</comment>
<keyword evidence="6 7" id="KW-0119">Carbohydrate metabolism</keyword>
<evidence type="ECO:0000256" key="1">
    <source>
        <dbReference type="ARBA" id="ARBA00022679"/>
    </source>
</evidence>
<evidence type="ECO:0000256" key="8">
    <source>
        <dbReference type="NCBIfam" id="TIGR01234"/>
    </source>
</evidence>
<dbReference type="PIRSF" id="PIRSF000538">
    <property type="entry name" value="GlpK"/>
    <property type="match status" value="1"/>
</dbReference>
<comment type="catalytic activity">
    <reaction evidence="7">
        <text>D-ribulose + ATP = D-ribulose 5-phosphate + ADP + H(+)</text>
        <dbReference type="Rhea" id="RHEA:17601"/>
        <dbReference type="ChEBI" id="CHEBI:15378"/>
        <dbReference type="ChEBI" id="CHEBI:17173"/>
        <dbReference type="ChEBI" id="CHEBI:30616"/>
        <dbReference type="ChEBI" id="CHEBI:58121"/>
        <dbReference type="ChEBI" id="CHEBI:456216"/>
        <dbReference type="EC" id="2.7.1.16"/>
    </reaction>
</comment>
<protein>
    <recommendedName>
        <fullName evidence="7 8">Ribulokinase</fullName>
        <ecNumber evidence="7 8">2.7.1.16</ecNumber>
    </recommendedName>
</protein>
<keyword evidence="5 7" id="KW-0054">Arabinose catabolism</keyword>
<evidence type="ECO:0000256" key="9">
    <source>
        <dbReference type="RuleBase" id="RU003455"/>
    </source>
</evidence>